<dbReference type="InterPro" id="IPR029018">
    <property type="entry name" value="Hex-like_dom2"/>
</dbReference>
<dbReference type="Gene3D" id="3.30.379.10">
    <property type="entry name" value="Chitobiase/beta-hexosaminidase domain 2-like"/>
    <property type="match status" value="1"/>
</dbReference>
<organism evidence="2 3">
    <name type="scientific">Butyrivibrio fibrisolvens</name>
    <dbReference type="NCBI Taxonomy" id="831"/>
    <lineage>
        <taxon>Bacteria</taxon>
        <taxon>Bacillati</taxon>
        <taxon>Bacillota</taxon>
        <taxon>Clostridia</taxon>
        <taxon>Lachnospirales</taxon>
        <taxon>Lachnospiraceae</taxon>
        <taxon>Butyrivibrio</taxon>
    </lineage>
</organism>
<name>A0A317G476_BUTFI</name>
<dbReference type="AlphaFoldDB" id="A0A317G476"/>
<dbReference type="EMBL" id="NXNG01000001">
    <property type="protein sequence ID" value="PWT27473.1"/>
    <property type="molecule type" value="Genomic_DNA"/>
</dbReference>
<dbReference type="Proteomes" id="UP000245488">
    <property type="component" value="Chromosome"/>
</dbReference>
<dbReference type="Pfam" id="PF15979">
    <property type="entry name" value="Glyco_hydro_115"/>
    <property type="match status" value="1"/>
</dbReference>
<dbReference type="InterPro" id="IPR042301">
    <property type="entry name" value="GH115_sf"/>
</dbReference>
<comment type="caution">
    <text evidence="2">The sequence shown here is derived from an EMBL/GenBank/DDBJ whole genome shotgun (WGS) entry which is preliminary data.</text>
</comment>
<evidence type="ECO:0000313" key="3">
    <source>
        <dbReference type="Proteomes" id="UP000245488"/>
    </source>
</evidence>
<proteinExistence type="predicted"/>
<keyword evidence="1" id="KW-0378">Hydrolase</keyword>
<accession>A0A317G476</accession>
<sequence>MKIGYSTKIVADSILSRPVRRAVSALERDIRNTCLRSGGGFLDIVLKKEECIPKEEYIQKECFVIKALEHNKLGIYASDDLGLIYGIYHISKTFLSVGEFWFWNEQVFKKKRGYQVPDDYTYESKPYKVRFRGWFINDEVLLSEWKPVVDGSVKEDYPWEMAFEALLRCGGNMTIPGTDFNAARFRDLADEYGLYITHHHAEPLGAEMFSRVYPKLEASFDKYPDLFIGLWEKAIAKQKKYHVIWNLGFRGQGDRPFWADDPSYDTKAKRGQLISKLIRKQYEMVRSHDAGAVCCTNLYGEIMELYQGGYIDLPDDVIRIWADNGYGKMVSRRQNNHNPRVMALPGSGDTGAHGIYYHASFYDLQAAAMMTMLPNSPEFVEDELCEVLKRGGDDFWIINCSNVKPHTYYLDLIAAFWRDGISWDQNDKKYTISNHLSAYVDRYYDSALNKMVEKAYSLWPYYSVKYGPNEDDHAGEQYANHCARILADSFIRQYHIIENDVDGHHKIAPSLELQWACDRHSLKDQVYYFKEKYEDAVEGYKEYLGFCMSVEDKLKAAGDKKAAIVFDDNLICQVQYLYYSYLGALHICSSIEAVLEGTGDERFIKAFYEAGLSSKVFKKGYDTMRSHEHGIWKGFYANDCESDIRQSYYVAQSLMSYLRVLGDGPHFYKWQRKYQQDAGGDKVLLILRLKSHITDDKMWELIDDQASSLF</sequence>
<keyword evidence="3" id="KW-1185">Reference proteome</keyword>
<gene>
    <name evidence="2" type="ORF">CPT75_10375</name>
</gene>
<dbReference type="RefSeq" id="WP_110072954.1">
    <property type="nucleotide sequence ID" value="NZ_CM009896.1"/>
</dbReference>
<evidence type="ECO:0008006" key="4">
    <source>
        <dbReference type="Google" id="ProtNLM"/>
    </source>
</evidence>
<dbReference type="Gene3D" id="3.20.20.520">
    <property type="entry name" value="Glycosyl hydrolase family 115"/>
    <property type="match status" value="1"/>
</dbReference>
<protein>
    <recommendedName>
        <fullName evidence="4">Glycosyl hydrolase family 115</fullName>
    </recommendedName>
</protein>
<evidence type="ECO:0000256" key="1">
    <source>
        <dbReference type="ARBA" id="ARBA00022801"/>
    </source>
</evidence>
<dbReference type="InterPro" id="IPR031924">
    <property type="entry name" value="GH115"/>
</dbReference>
<dbReference type="GO" id="GO:0016787">
    <property type="term" value="F:hydrolase activity"/>
    <property type="evidence" value="ECO:0007669"/>
    <property type="project" value="UniProtKB-KW"/>
</dbReference>
<dbReference type="PANTHER" id="PTHR37842">
    <property type="match status" value="1"/>
</dbReference>
<evidence type="ECO:0000313" key="2">
    <source>
        <dbReference type="EMBL" id="PWT27473.1"/>
    </source>
</evidence>
<dbReference type="GO" id="GO:0005975">
    <property type="term" value="P:carbohydrate metabolic process"/>
    <property type="evidence" value="ECO:0007669"/>
    <property type="project" value="UniProtKB-ARBA"/>
</dbReference>
<dbReference type="PANTHER" id="PTHR37842:SF2">
    <property type="entry name" value="GYLCOSYL HYDROLASE 115 C-TERMINAL DOMAIN-CONTAINING PROTEIN"/>
    <property type="match status" value="1"/>
</dbReference>
<reference evidence="2 3" key="1">
    <citation type="submission" date="2017-09" db="EMBL/GenBank/DDBJ databases">
        <title>High-quality draft genome sequence of Butyrivibrio fibrisolvens INBov1, isolated from cow rumen.</title>
        <authorList>
            <person name="Rodriguez Hernaez J."/>
            <person name="Rivarola M."/>
            <person name="Paniego N."/>
            <person name="Cravero S."/>
            <person name="Ceron Cucchi M."/>
            <person name="Martinez M.C."/>
        </authorList>
    </citation>
    <scope>NUCLEOTIDE SEQUENCE [LARGE SCALE GENOMIC DNA]</scope>
    <source>
        <strain evidence="2 3">INBov1</strain>
    </source>
</reference>